<dbReference type="NCBIfam" id="TIGR02996">
    <property type="entry name" value="rpt_mate_G_obs"/>
    <property type="match status" value="1"/>
</dbReference>
<organism evidence="1 2">
    <name type="scientific">Gemmata massiliana</name>
    <dbReference type="NCBI Taxonomy" id="1210884"/>
    <lineage>
        <taxon>Bacteria</taxon>
        <taxon>Pseudomonadati</taxon>
        <taxon>Planctomycetota</taxon>
        <taxon>Planctomycetia</taxon>
        <taxon>Gemmatales</taxon>
        <taxon>Gemmataceae</taxon>
        <taxon>Gemmata</taxon>
    </lineage>
</organism>
<dbReference type="PANTHER" id="PTHR24113">
    <property type="entry name" value="RAN GTPASE-ACTIVATING PROTEIN 1"/>
    <property type="match status" value="1"/>
</dbReference>
<dbReference type="SUPFAM" id="SSF52047">
    <property type="entry name" value="RNI-like"/>
    <property type="match status" value="1"/>
</dbReference>
<dbReference type="GO" id="GO:0005829">
    <property type="term" value="C:cytosol"/>
    <property type="evidence" value="ECO:0007669"/>
    <property type="project" value="TreeGrafter"/>
</dbReference>
<reference evidence="1 2" key="1">
    <citation type="submission" date="2019-05" db="EMBL/GenBank/DDBJ databases">
        <authorList>
            <consortium name="Science for Life Laboratories"/>
        </authorList>
    </citation>
    <scope>NUCLEOTIDE SEQUENCE [LARGE SCALE GENOMIC DNA]</scope>
    <source>
        <strain evidence="1">Soil9</strain>
    </source>
</reference>
<dbReference type="SMART" id="SM00368">
    <property type="entry name" value="LRR_RI"/>
    <property type="match status" value="2"/>
</dbReference>
<evidence type="ECO:0008006" key="3">
    <source>
        <dbReference type="Google" id="ProtNLM"/>
    </source>
</evidence>
<gene>
    <name evidence="1" type="ORF">SOIL9_62170</name>
</gene>
<name>A0A6P2CSA9_9BACT</name>
<dbReference type="Pfam" id="PF13516">
    <property type="entry name" value="LRR_6"/>
    <property type="match status" value="2"/>
</dbReference>
<dbReference type="AlphaFoldDB" id="A0A6P2CSA9"/>
<dbReference type="InterPro" id="IPR027038">
    <property type="entry name" value="RanGap"/>
</dbReference>
<dbReference type="EMBL" id="LR593886">
    <property type="protein sequence ID" value="VTR91497.1"/>
    <property type="molecule type" value="Genomic_DNA"/>
</dbReference>
<keyword evidence="2" id="KW-1185">Reference proteome</keyword>
<dbReference type="RefSeq" id="WP_162666480.1">
    <property type="nucleotide sequence ID" value="NZ_LR593886.1"/>
</dbReference>
<dbReference type="InterPro" id="IPR001611">
    <property type="entry name" value="Leu-rich_rpt"/>
</dbReference>
<dbReference type="Gene3D" id="3.80.10.10">
    <property type="entry name" value="Ribonuclease Inhibitor"/>
    <property type="match status" value="1"/>
</dbReference>
<dbReference type="GO" id="GO:0005096">
    <property type="term" value="F:GTPase activator activity"/>
    <property type="evidence" value="ECO:0007669"/>
    <property type="project" value="InterPro"/>
</dbReference>
<dbReference type="KEGG" id="gms:SOIL9_62170"/>
<dbReference type="Proteomes" id="UP000464178">
    <property type="component" value="Chromosome"/>
</dbReference>
<dbReference type="GO" id="GO:0031267">
    <property type="term" value="F:small GTPase binding"/>
    <property type="evidence" value="ECO:0007669"/>
    <property type="project" value="TreeGrafter"/>
</dbReference>
<proteinExistence type="predicted"/>
<dbReference type="InterPro" id="IPR014338">
    <property type="entry name" value="CHP02996_rpt-companion-dom"/>
</dbReference>
<accession>A0A6P2CSA9</accession>
<dbReference type="PANTHER" id="PTHR24113:SF15">
    <property type="entry name" value="NACHT DOMAIN-CONTAINING PROTEIN"/>
    <property type="match status" value="1"/>
</dbReference>
<sequence>MTSDERAFLKAICDQPADDTVRLVFADWLEEHGQAPRANFIRTQIELVHTPPGTDEDERRRVVLFTRRDAALKAHGAEWLRPFHPYAREDSFVRGFVQKIDVPANTFLQHAEPWFACTPLTRVKFTTCRIWDQMCGVYAWWTEPLFASPFLSRLESIDLEGLELNAHDMELLAAHPNLSRLRELVLADNDIRTEGAIALANMPQLRGLESLDVRGNRITDRGARALAQSEYLGQLKELYITKNSIRDRNWAVLESRFGDALH</sequence>
<dbReference type="InterPro" id="IPR032675">
    <property type="entry name" value="LRR_dom_sf"/>
</dbReference>
<dbReference type="GO" id="GO:0048471">
    <property type="term" value="C:perinuclear region of cytoplasm"/>
    <property type="evidence" value="ECO:0007669"/>
    <property type="project" value="TreeGrafter"/>
</dbReference>
<dbReference type="GO" id="GO:0006913">
    <property type="term" value="P:nucleocytoplasmic transport"/>
    <property type="evidence" value="ECO:0007669"/>
    <property type="project" value="TreeGrafter"/>
</dbReference>
<evidence type="ECO:0000313" key="1">
    <source>
        <dbReference type="EMBL" id="VTR91497.1"/>
    </source>
</evidence>
<evidence type="ECO:0000313" key="2">
    <source>
        <dbReference type="Proteomes" id="UP000464178"/>
    </source>
</evidence>
<protein>
    <recommendedName>
        <fullName evidence="3">Repeat-companion domain protein</fullName>
    </recommendedName>
</protein>